<evidence type="ECO:0000313" key="2">
    <source>
        <dbReference type="Proteomes" id="UP000193642"/>
    </source>
</evidence>
<evidence type="ECO:0008006" key="3">
    <source>
        <dbReference type="Google" id="ProtNLM"/>
    </source>
</evidence>
<dbReference type="EMBL" id="MCGO01000011">
    <property type="protein sequence ID" value="ORY48518.1"/>
    <property type="molecule type" value="Genomic_DNA"/>
</dbReference>
<organism evidence="1 2">
    <name type="scientific">Rhizoclosmatium globosum</name>
    <dbReference type="NCBI Taxonomy" id="329046"/>
    <lineage>
        <taxon>Eukaryota</taxon>
        <taxon>Fungi</taxon>
        <taxon>Fungi incertae sedis</taxon>
        <taxon>Chytridiomycota</taxon>
        <taxon>Chytridiomycota incertae sedis</taxon>
        <taxon>Chytridiomycetes</taxon>
        <taxon>Chytridiales</taxon>
        <taxon>Chytriomycetaceae</taxon>
        <taxon>Rhizoclosmatium</taxon>
    </lineage>
</organism>
<protein>
    <recommendedName>
        <fullName evidence="3">DDE-1 domain-containing protein</fullName>
    </recommendedName>
</protein>
<accession>A0A1Y2CN92</accession>
<evidence type="ECO:0000313" key="1">
    <source>
        <dbReference type="EMBL" id="ORY48518.1"/>
    </source>
</evidence>
<gene>
    <name evidence="1" type="ORF">BCR33DRAFT_735396</name>
</gene>
<dbReference type="AlphaFoldDB" id="A0A1Y2CN92"/>
<comment type="caution">
    <text evidence="1">The sequence shown here is derived from an EMBL/GenBank/DDBJ whole genome shotgun (WGS) entry which is preliminary data.</text>
</comment>
<name>A0A1Y2CN92_9FUNG</name>
<dbReference type="Proteomes" id="UP000193642">
    <property type="component" value="Unassembled WGS sequence"/>
</dbReference>
<sequence>MWPMNNQQSAIGRSKICSFMIDAWSRISPQSIINTFRHIGYMSSSTADELKCGLPEFLSEEAESQDDYLVEFGVAVYGDILNEDGDIVMFEDEEHGSDDDDDNE</sequence>
<proteinExistence type="predicted"/>
<keyword evidence="2" id="KW-1185">Reference proteome</keyword>
<reference evidence="1 2" key="1">
    <citation type="submission" date="2016-07" db="EMBL/GenBank/DDBJ databases">
        <title>Pervasive Adenine N6-methylation of Active Genes in Fungi.</title>
        <authorList>
            <consortium name="DOE Joint Genome Institute"/>
            <person name="Mondo S.J."/>
            <person name="Dannebaum R.O."/>
            <person name="Kuo R.C."/>
            <person name="Labutti K."/>
            <person name="Haridas S."/>
            <person name="Kuo A."/>
            <person name="Salamov A."/>
            <person name="Ahrendt S.R."/>
            <person name="Lipzen A."/>
            <person name="Sullivan W."/>
            <person name="Andreopoulos W.B."/>
            <person name="Clum A."/>
            <person name="Lindquist E."/>
            <person name="Daum C."/>
            <person name="Ramamoorthy G.K."/>
            <person name="Gryganskyi A."/>
            <person name="Culley D."/>
            <person name="Magnuson J.K."/>
            <person name="James T.Y."/>
            <person name="O'Malley M.A."/>
            <person name="Stajich J.E."/>
            <person name="Spatafora J.W."/>
            <person name="Visel A."/>
            <person name="Grigoriev I.V."/>
        </authorList>
    </citation>
    <scope>NUCLEOTIDE SEQUENCE [LARGE SCALE GENOMIC DNA]</scope>
    <source>
        <strain evidence="1 2">JEL800</strain>
    </source>
</reference>